<reference evidence="1 2" key="1">
    <citation type="submission" date="2017-12" db="EMBL/GenBank/DDBJ databases">
        <title>Phylogenetic diversity of female urinary microbiome.</title>
        <authorList>
            <person name="Thomas-White K."/>
            <person name="Wolfe A.J."/>
        </authorList>
    </citation>
    <scope>NUCLEOTIDE SEQUENCE [LARGE SCALE GENOMIC DNA]</scope>
    <source>
        <strain evidence="1 2">UMB0004</strain>
    </source>
</reference>
<protein>
    <submittedName>
        <fullName evidence="1">Uncharacterized protein</fullName>
    </submittedName>
</protein>
<evidence type="ECO:0000313" key="1">
    <source>
        <dbReference type="EMBL" id="PLA55498.1"/>
    </source>
</evidence>
<comment type="caution">
    <text evidence="1">The sequence shown here is derived from an EMBL/GenBank/DDBJ whole genome shotgun (WGS) entry which is preliminary data.</text>
</comment>
<proteinExistence type="predicted"/>
<name>A0AAP8IXQ5_LACRH</name>
<dbReference type="Proteomes" id="UP000234212">
    <property type="component" value="Unassembled WGS sequence"/>
</dbReference>
<accession>A0AAP8IXQ5</accession>
<evidence type="ECO:0000313" key="2">
    <source>
        <dbReference type="Proteomes" id="UP000234212"/>
    </source>
</evidence>
<dbReference type="EMBL" id="PKJX01000008">
    <property type="protein sequence ID" value="PLA55498.1"/>
    <property type="molecule type" value="Genomic_DNA"/>
</dbReference>
<gene>
    <name evidence="1" type="ORF">CYJ91_12325</name>
</gene>
<organism evidence="1 2">
    <name type="scientific">Lacticaseibacillus rhamnosus</name>
    <name type="common">Lactobacillus rhamnosus</name>
    <dbReference type="NCBI Taxonomy" id="47715"/>
    <lineage>
        <taxon>Bacteria</taxon>
        <taxon>Bacillati</taxon>
        <taxon>Bacillota</taxon>
        <taxon>Bacilli</taxon>
        <taxon>Lactobacillales</taxon>
        <taxon>Lactobacillaceae</taxon>
        <taxon>Lacticaseibacillus</taxon>
    </lineage>
</organism>
<sequence>MSVGSLSAQRDSNYCDTAICQSIMMQYRLFITANEILGDTTDIWELLLVSKSCYPMFYQPKNAKVS</sequence>
<dbReference type="AlphaFoldDB" id="A0AAP8IXQ5"/>